<dbReference type="AlphaFoldDB" id="A0A9P7DMM0"/>
<reference evidence="2" key="1">
    <citation type="journal article" date="2020" name="New Phytol.">
        <title>Comparative genomics reveals dynamic genome evolution in host specialist ectomycorrhizal fungi.</title>
        <authorList>
            <person name="Lofgren L.A."/>
            <person name="Nguyen N.H."/>
            <person name="Vilgalys R."/>
            <person name="Ruytinx J."/>
            <person name="Liao H.L."/>
            <person name="Branco S."/>
            <person name="Kuo A."/>
            <person name="LaButti K."/>
            <person name="Lipzen A."/>
            <person name="Andreopoulos W."/>
            <person name="Pangilinan J."/>
            <person name="Riley R."/>
            <person name="Hundley H."/>
            <person name="Na H."/>
            <person name="Barry K."/>
            <person name="Grigoriev I.V."/>
            <person name="Stajich J.E."/>
            <person name="Kennedy P.G."/>
        </authorList>
    </citation>
    <scope>NUCLEOTIDE SEQUENCE</scope>
    <source>
        <strain evidence="2">S12</strain>
    </source>
</reference>
<dbReference type="GeneID" id="64603612"/>
<proteinExistence type="predicted"/>
<sequence>MTVCVAVPIGWAWLCHGPLSAAFTDSIHVCHLECFKSKSQLAPKGLHKSSLARDFNHIGLLLALRVVSPRLWPVAAY</sequence>
<name>A0A9P7DMM0_9AGAM</name>
<gene>
    <name evidence="2" type="ORF">HD556DRAFT_190416</name>
</gene>
<evidence type="ECO:0000256" key="1">
    <source>
        <dbReference type="SAM" id="SignalP"/>
    </source>
</evidence>
<evidence type="ECO:0000313" key="3">
    <source>
        <dbReference type="Proteomes" id="UP000719766"/>
    </source>
</evidence>
<dbReference type="Proteomes" id="UP000719766">
    <property type="component" value="Unassembled WGS sequence"/>
</dbReference>
<evidence type="ECO:0000313" key="2">
    <source>
        <dbReference type="EMBL" id="KAG1798535.1"/>
    </source>
</evidence>
<accession>A0A9P7DMM0</accession>
<feature type="chain" id="PRO_5040202984" description="Secreted protein" evidence="1">
    <location>
        <begin position="22"/>
        <end position="77"/>
    </location>
</feature>
<dbReference type="RefSeq" id="XP_041163221.1">
    <property type="nucleotide sequence ID" value="XM_041309848.1"/>
</dbReference>
<feature type="signal peptide" evidence="1">
    <location>
        <begin position="1"/>
        <end position="21"/>
    </location>
</feature>
<dbReference type="EMBL" id="JABBWE010000013">
    <property type="protein sequence ID" value="KAG1798535.1"/>
    <property type="molecule type" value="Genomic_DNA"/>
</dbReference>
<protein>
    <recommendedName>
        <fullName evidence="4">Secreted protein</fullName>
    </recommendedName>
</protein>
<evidence type="ECO:0008006" key="4">
    <source>
        <dbReference type="Google" id="ProtNLM"/>
    </source>
</evidence>
<comment type="caution">
    <text evidence="2">The sequence shown here is derived from an EMBL/GenBank/DDBJ whole genome shotgun (WGS) entry which is preliminary data.</text>
</comment>
<organism evidence="2 3">
    <name type="scientific">Suillus plorans</name>
    <dbReference type="NCBI Taxonomy" id="116603"/>
    <lineage>
        <taxon>Eukaryota</taxon>
        <taxon>Fungi</taxon>
        <taxon>Dikarya</taxon>
        <taxon>Basidiomycota</taxon>
        <taxon>Agaricomycotina</taxon>
        <taxon>Agaricomycetes</taxon>
        <taxon>Agaricomycetidae</taxon>
        <taxon>Boletales</taxon>
        <taxon>Suillineae</taxon>
        <taxon>Suillaceae</taxon>
        <taxon>Suillus</taxon>
    </lineage>
</organism>
<keyword evidence="3" id="KW-1185">Reference proteome</keyword>
<keyword evidence="1" id="KW-0732">Signal</keyword>